<dbReference type="EMBL" id="JAEAOA010002306">
    <property type="protein sequence ID" value="KAK3583593.1"/>
    <property type="molecule type" value="Genomic_DNA"/>
</dbReference>
<dbReference type="GO" id="GO:0005262">
    <property type="term" value="F:calcium channel activity"/>
    <property type="evidence" value="ECO:0007669"/>
    <property type="project" value="TreeGrafter"/>
</dbReference>
<evidence type="ECO:0000256" key="1">
    <source>
        <dbReference type="SAM" id="Phobius"/>
    </source>
</evidence>
<accession>A0AAE0S1R1</accession>
<gene>
    <name evidence="2" type="ORF">CHS0354_039412</name>
</gene>
<dbReference type="GO" id="GO:0016020">
    <property type="term" value="C:membrane"/>
    <property type="evidence" value="ECO:0007669"/>
    <property type="project" value="TreeGrafter"/>
</dbReference>
<evidence type="ECO:0000313" key="2">
    <source>
        <dbReference type="EMBL" id="KAK3583593.1"/>
    </source>
</evidence>
<reference evidence="2" key="2">
    <citation type="journal article" date="2021" name="Genome Biol. Evol.">
        <title>Developing a high-quality reference genome for a parasitic bivalve with doubly uniparental inheritance (Bivalvia: Unionida).</title>
        <authorList>
            <person name="Smith C.H."/>
        </authorList>
    </citation>
    <scope>NUCLEOTIDE SEQUENCE</scope>
    <source>
        <strain evidence="2">CHS0354</strain>
        <tissue evidence="2">Mantle</tissue>
    </source>
</reference>
<proteinExistence type="predicted"/>
<evidence type="ECO:0000313" key="3">
    <source>
        <dbReference type="Proteomes" id="UP001195483"/>
    </source>
</evidence>
<keyword evidence="1" id="KW-0472">Membrane</keyword>
<reference evidence="2" key="1">
    <citation type="journal article" date="2021" name="Genome Biol. Evol.">
        <title>A High-Quality Reference Genome for a Parasitic Bivalve with Doubly Uniparental Inheritance (Bivalvia: Unionida).</title>
        <authorList>
            <person name="Smith C.H."/>
        </authorList>
    </citation>
    <scope>NUCLEOTIDE SEQUENCE</scope>
    <source>
        <strain evidence="2">CHS0354</strain>
    </source>
</reference>
<name>A0AAE0S1R1_9BIVA</name>
<dbReference type="Proteomes" id="UP001195483">
    <property type="component" value="Unassembled WGS sequence"/>
</dbReference>
<keyword evidence="3" id="KW-1185">Reference proteome</keyword>
<dbReference type="InterPro" id="IPR051223">
    <property type="entry name" value="Polycystin"/>
</dbReference>
<dbReference type="PANTHER" id="PTHR10877:SF150">
    <property type="entry name" value="REJ DOMAIN-CONTAINING PROTEIN"/>
    <property type="match status" value="1"/>
</dbReference>
<sequence length="80" mass="9351">MTWQARESYVECKCSEIKQRTLTFGNTFFVAPNAIDFSTVFLKFSPLDQAAVMATLLIISITYIIIIVWSRWQDRRDILK</sequence>
<protein>
    <submittedName>
        <fullName evidence="2">Uncharacterized protein</fullName>
    </submittedName>
</protein>
<organism evidence="2 3">
    <name type="scientific">Potamilus streckersoni</name>
    <dbReference type="NCBI Taxonomy" id="2493646"/>
    <lineage>
        <taxon>Eukaryota</taxon>
        <taxon>Metazoa</taxon>
        <taxon>Spiralia</taxon>
        <taxon>Lophotrochozoa</taxon>
        <taxon>Mollusca</taxon>
        <taxon>Bivalvia</taxon>
        <taxon>Autobranchia</taxon>
        <taxon>Heteroconchia</taxon>
        <taxon>Palaeoheterodonta</taxon>
        <taxon>Unionida</taxon>
        <taxon>Unionoidea</taxon>
        <taxon>Unionidae</taxon>
        <taxon>Ambleminae</taxon>
        <taxon>Lampsilini</taxon>
        <taxon>Potamilus</taxon>
    </lineage>
</organism>
<dbReference type="GO" id="GO:0050982">
    <property type="term" value="P:detection of mechanical stimulus"/>
    <property type="evidence" value="ECO:0007669"/>
    <property type="project" value="TreeGrafter"/>
</dbReference>
<keyword evidence="1" id="KW-0812">Transmembrane</keyword>
<comment type="caution">
    <text evidence="2">The sequence shown here is derived from an EMBL/GenBank/DDBJ whole genome shotgun (WGS) entry which is preliminary data.</text>
</comment>
<feature type="non-terminal residue" evidence="2">
    <location>
        <position position="80"/>
    </location>
</feature>
<dbReference type="AlphaFoldDB" id="A0AAE0S1R1"/>
<keyword evidence="1" id="KW-1133">Transmembrane helix</keyword>
<feature type="transmembrane region" description="Helical" evidence="1">
    <location>
        <begin position="50"/>
        <end position="70"/>
    </location>
</feature>
<reference evidence="2" key="3">
    <citation type="submission" date="2023-05" db="EMBL/GenBank/DDBJ databases">
        <authorList>
            <person name="Smith C.H."/>
        </authorList>
    </citation>
    <scope>NUCLEOTIDE SEQUENCE</scope>
    <source>
        <strain evidence="2">CHS0354</strain>
        <tissue evidence="2">Mantle</tissue>
    </source>
</reference>
<dbReference type="PANTHER" id="PTHR10877">
    <property type="entry name" value="POLYCYSTIN FAMILY MEMBER"/>
    <property type="match status" value="1"/>
</dbReference>